<feature type="region of interest" description="Disordered" evidence="1">
    <location>
        <begin position="257"/>
        <end position="410"/>
    </location>
</feature>
<dbReference type="PANTHER" id="PTHR12307">
    <property type="entry name" value="PROTEIN PHOSPHATASE 1 REGULATORY SUBUNIT"/>
    <property type="match status" value="1"/>
</dbReference>
<evidence type="ECO:0000259" key="2">
    <source>
        <dbReference type="PROSITE" id="PS51159"/>
    </source>
</evidence>
<dbReference type="InterPro" id="IPR038175">
    <property type="entry name" value="CBM21_dom_sf"/>
</dbReference>
<name>A0A336LKP5_CULSO</name>
<dbReference type="OMA" id="VGQRIEM"/>
<dbReference type="GO" id="GO:0008157">
    <property type="term" value="F:protein phosphatase 1 binding"/>
    <property type="evidence" value="ECO:0007669"/>
    <property type="project" value="TreeGrafter"/>
</dbReference>
<dbReference type="GO" id="GO:2001069">
    <property type="term" value="F:glycogen binding"/>
    <property type="evidence" value="ECO:0007669"/>
    <property type="project" value="TreeGrafter"/>
</dbReference>
<dbReference type="Pfam" id="PF03370">
    <property type="entry name" value="CBM_21"/>
    <property type="match status" value="1"/>
</dbReference>
<organism evidence="4">
    <name type="scientific">Culicoides sonorensis</name>
    <name type="common">Biting midge</name>
    <dbReference type="NCBI Taxonomy" id="179676"/>
    <lineage>
        <taxon>Eukaryota</taxon>
        <taxon>Metazoa</taxon>
        <taxon>Ecdysozoa</taxon>
        <taxon>Arthropoda</taxon>
        <taxon>Hexapoda</taxon>
        <taxon>Insecta</taxon>
        <taxon>Pterygota</taxon>
        <taxon>Neoptera</taxon>
        <taxon>Endopterygota</taxon>
        <taxon>Diptera</taxon>
        <taxon>Nematocera</taxon>
        <taxon>Chironomoidea</taxon>
        <taxon>Ceratopogonidae</taxon>
        <taxon>Ceratopogoninae</taxon>
        <taxon>Culicoides</taxon>
        <taxon>Monoculicoides</taxon>
    </lineage>
</organism>
<feature type="compositionally biased region" description="Acidic residues" evidence="1">
    <location>
        <begin position="130"/>
        <end position="140"/>
    </location>
</feature>
<feature type="compositionally biased region" description="Polar residues" evidence="1">
    <location>
        <begin position="257"/>
        <end position="273"/>
    </location>
</feature>
<dbReference type="GO" id="GO:0005979">
    <property type="term" value="P:regulation of glycogen biosynthetic process"/>
    <property type="evidence" value="ECO:0007669"/>
    <property type="project" value="TreeGrafter"/>
</dbReference>
<feature type="compositionally biased region" description="Basic and acidic residues" evidence="1">
    <location>
        <begin position="331"/>
        <end position="346"/>
    </location>
</feature>
<dbReference type="EMBL" id="UFQT01000040">
    <property type="protein sequence ID" value="SSX18536.1"/>
    <property type="molecule type" value="Genomic_DNA"/>
</dbReference>
<dbReference type="EMBL" id="UFQS01000040">
    <property type="protein sequence ID" value="SSW98150.1"/>
    <property type="molecule type" value="Genomic_DNA"/>
</dbReference>
<feature type="compositionally biased region" description="Polar residues" evidence="1">
    <location>
        <begin position="307"/>
        <end position="329"/>
    </location>
</feature>
<dbReference type="InterPro" id="IPR050782">
    <property type="entry name" value="PP1_regulatory_subunit_3"/>
</dbReference>
<feature type="compositionally biased region" description="Low complexity" evidence="1">
    <location>
        <begin position="167"/>
        <end position="181"/>
    </location>
</feature>
<dbReference type="GO" id="GO:0000164">
    <property type="term" value="C:protein phosphatase type 1 complex"/>
    <property type="evidence" value="ECO:0007669"/>
    <property type="project" value="TreeGrafter"/>
</dbReference>
<dbReference type="InterPro" id="IPR005036">
    <property type="entry name" value="CBM21_dom"/>
</dbReference>
<feature type="compositionally biased region" description="Polar residues" evidence="1">
    <location>
        <begin position="119"/>
        <end position="129"/>
    </location>
</feature>
<proteinExistence type="predicted"/>
<dbReference type="VEuPathDB" id="VectorBase:CSON010172"/>
<gene>
    <name evidence="4" type="primary">CSON010172</name>
</gene>
<feature type="region of interest" description="Disordered" evidence="1">
    <location>
        <begin position="119"/>
        <end position="193"/>
    </location>
</feature>
<dbReference type="AlphaFoldDB" id="A0A336LKP5"/>
<reference evidence="3" key="1">
    <citation type="submission" date="2018-04" db="EMBL/GenBank/DDBJ databases">
        <authorList>
            <person name="Go L.Y."/>
            <person name="Mitchell J.A."/>
        </authorList>
    </citation>
    <scope>NUCLEOTIDE SEQUENCE</scope>
    <source>
        <tissue evidence="3">Whole organism</tissue>
    </source>
</reference>
<feature type="compositionally biased region" description="Basic and acidic residues" evidence="1">
    <location>
        <begin position="141"/>
        <end position="152"/>
    </location>
</feature>
<accession>A0A336LKP5</accession>
<feature type="domain" description="CBM21" evidence="2">
    <location>
        <begin position="486"/>
        <end position="593"/>
    </location>
</feature>
<dbReference type="Gene3D" id="2.60.40.2440">
    <property type="entry name" value="Carbohydrate binding type-21 domain"/>
    <property type="match status" value="1"/>
</dbReference>
<sequence>MNGPGDIPDPVERNPCGISSILPLGMACRGRAEAFARRLQSRLRTLGTQEDNDALQHDHTEESENTWLTTPNEASVQNLQPLRNTEAADAFFDFDIEPESPGSPIDECEYTRLIESATNTPHEATSGSENPDDQTDDVDETDSHQQNQHETESGYVCASPCSSIQGSNDSQISSHNSSDIQYYDPESSESTSTTFYDCVDSRNKVDAKLYSKLHNVSLESPTATALEAVVELPGTSLSPSSPYIPNGHVYAIPLDSDSCSESLPPSQSTDSNHTYTALSSTSASNSTLQDENVPELQTEDKIEPDLNDNTITLNKNSPTTSPVKITTQENGEEKSTLSETLTKDEDIQVIVASPQEESAAEENEVPKKRQTNRLASITETDEEEEDEKPQRLRRCSSLKTGKTPPGTPGRKKFVRFADVFGLDLADVKTFLDHEVPKIPKSAYEDLDVKEHQLHQIQQIPQFMKPVDKILVPLFQQPGGLPSFLDKVREKQVSLENCAVTDPITLTITGSVRVRNLDFHKSVYIRYTLDNWKSFSDVQANYVENSCDGFSDKFSFTIFGNSLQIGQRIEVAVRFHCKGQQYWDNNYDSNYCFQCLPVNQQPKPQVRQIIPPLSHNECSGAFY</sequence>
<reference evidence="4" key="2">
    <citation type="submission" date="2018-07" db="EMBL/GenBank/DDBJ databases">
        <authorList>
            <person name="Quirk P.G."/>
            <person name="Krulwich T.A."/>
        </authorList>
    </citation>
    <scope>NUCLEOTIDE SEQUENCE</scope>
</reference>
<evidence type="ECO:0000313" key="4">
    <source>
        <dbReference type="EMBL" id="SSX18536.1"/>
    </source>
</evidence>
<protein>
    <submittedName>
        <fullName evidence="4">CSON010172 protein</fullName>
    </submittedName>
</protein>
<dbReference type="PROSITE" id="PS51159">
    <property type="entry name" value="CBM21"/>
    <property type="match status" value="1"/>
</dbReference>
<feature type="region of interest" description="Disordered" evidence="1">
    <location>
        <begin position="47"/>
        <end position="73"/>
    </location>
</feature>
<feature type="compositionally biased region" description="Low complexity" evidence="1">
    <location>
        <begin position="274"/>
        <end position="288"/>
    </location>
</feature>
<dbReference type="PANTHER" id="PTHR12307:SF36">
    <property type="entry name" value="GLYCOGEN-BINDING SUBUNIT 76A"/>
    <property type="match status" value="1"/>
</dbReference>
<evidence type="ECO:0000256" key="1">
    <source>
        <dbReference type="SAM" id="MobiDB-lite"/>
    </source>
</evidence>
<evidence type="ECO:0000313" key="3">
    <source>
        <dbReference type="EMBL" id="SSW98150.1"/>
    </source>
</evidence>